<dbReference type="InterPro" id="IPR003749">
    <property type="entry name" value="ThiS/MoaD-like"/>
</dbReference>
<gene>
    <name evidence="1" type="primary">thiS</name>
    <name evidence="1" type="ORF">ENN98_05490</name>
</gene>
<dbReference type="PANTHER" id="PTHR34472:SF1">
    <property type="entry name" value="SULFUR CARRIER PROTEIN THIS"/>
    <property type="match status" value="1"/>
</dbReference>
<dbReference type="Proteomes" id="UP000885986">
    <property type="component" value="Unassembled WGS sequence"/>
</dbReference>
<name>A0A7C2XRK7_9BACT</name>
<evidence type="ECO:0000313" key="1">
    <source>
        <dbReference type="EMBL" id="HET98131.1"/>
    </source>
</evidence>
<dbReference type="Pfam" id="PF02597">
    <property type="entry name" value="ThiS"/>
    <property type="match status" value="1"/>
</dbReference>
<dbReference type="Gene3D" id="3.10.20.30">
    <property type="match status" value="1"/>
</dbReference>
<dbReference type="AlphaFoldDB" id="A0A7C2XRK7"/>
<dbReference type="InterPro" id="IPR010035">
    <property type="entry name" value="Thi_S"/>
</dbReference>
<proteinExistence type="predicted"/>
<dbReference type="NCBIfam" id="TIGR01683">
    <property type="entry name" value="thiS"/>
    <property type="match status" value="1"/>
</dbReference>
<organism evidence="1">
    <name type="scientific">Desulfurivibrio alkaliphilus</name>
    <dbReference type="NCBI Taxonomy" id="427923"/>
    <lineage>
        <taxon>Bacteria</taxon>
        <taxon>Pseudomonadati</taxon>
        <taxon>Thermodesulfobacteriota</taxon>
        <taxon>Desulfobulbia</taxon>
        <taxon>Desulfobulbales</taxon>
        <taxon>Desulfobulbaceae</taxon>
        <taxon>Desulfurivibrio</taxon>
    </lineage>
</organism>
<protein>
    <submittedName>
        <fullName evidence="1">Sulfur carrier protein ThiS</fullName>
    </submittedName>
</protein>
<sequence>MSASNKIESGAATDQIVIVCNGQERLIEPGQTVAAFIAAMDLNPAMMAVELDGRVLDRTTYDSTLLTAGARLELIRFVGGG</sequence>
<dbReference type="PANTHER" id="PTHR34472">
    <property type="entry name" value="SULFUR CARRIER PROTEIN THIS"/>
    <property type="match status" value="1"/>
</dbReference>
<dbReference type="CDD" id="cd00565">
    <property type="entry name" value="Ubl_ThiS"/>
    <property type="match status" value="1"/>
</dbReference>
<reference evidence="1" key="1">
    <citation type="journal article" date="2020" name="mSystems">
        <title>Genome- and Community-Level Interaction Insights into Carbon Utilization and Element Cycling Functions of Hydrothermarchaeota in Hydrothermal Sediment.</title>
        <authorList>
            <person name="Zhou Z."/>
            <person name="Liu Y."/>
            <person name="Xu W."/>
            <person name="Pan J."/>
            <person name="Luo Z.H."/>
            <person name="Li M."/>
        </authorList>
    </citation>
    <scope>NUCLEOTIDE SEQUENCE [LARGE SCALE GENOMIC DNA]</scope>
    <source>
        <strain evidence="1">SpSt-1224</strain>
    </source>
</reference>
<dbReference type="EMBL" id="DSDS01000128">
    <property type="protein sequence ID" value="HET98131.1"/>
    <property type="molecule type" value="Genomic_DNA"/>
</dbReference>
<dbReference type="SUPFAM" id="SSF54285">
    <property type="entry name" value="MoaD/ThiS"/>
    <property type="match status" value="1"/>
</dbReference>
<dbReference type="InterPro" id="IPR016155">
    <property type="entry name" value="Mopterin_synth/thiamin_S_b"/>
</dbReference>
<accession>A0A7C2XRK7</accession>
<comment type="caution">
    <text evidence="1">The sequence shown here is derived from an EMBL/GenBank/DDBJ whole genome shotgun (WGS) entry which is preliminary data.</text>
</comment>
<dbReference type="InterPro" id="IPR012675">
    <property type="entry name" value="Beta-grasp_dom_sf"/>
</dbReference>